<dbReference type="KEGG" id="dpx:DAPPUDRAFT_311751"/>
<dbReference type="InParanoid" id="E9FXT6"/>
<dbReference type="Proteomes" id="UP000000305">
    <property type="component" value="Unassembled WGS sequence"/>
</dbReference>
<name>E9FXT6_DAPPU</name>
<organism evidence="1 2">
    <name type="scientific">Daphnia pulex</name>
    <name type="common">Water flea</name>
    <dbReference type="NCBI Taxonomy" id="6669"/>
    <lineage>
        <taxon>Eukaryota</taxon>
        <taxon>Metazoa</taxon>
        <taxon>Ecdysozoa</taxon>
        <taxon>Arthropoda</taxon>
        <taxon>Crustacea</taxon>
        <taxon>Branchiopoda</taxon>
        <taxon>Diplostraca</taxon>
        <taxon>Cladocera</taxon>
        <taxon>Anomopoda</taxon>
        <taxon>Daphniidae</taxon>
        <taxon>Daphnia</taxon>
    </lineage>
</organism>
<keyword evidence="2" id="KW-1185">Reference proteome</keyword>
<evidence type="ECO:0000313" key="1">
    <source>
        <dbReference type="EMBL" id="EFX88156.1"/>
    </source>
</evidence>
<evidence type="ECO:0000313" key="2">
    <source>
        <dbReference type="Proteomes" id="UP000000305"/>
    </source>
</evidence>
<proteinExistence type="predicted"/>
<reference evidence="1 2" key="1">
    <citation type="journal article" date="2011" name="Science">
        <title>The ecoresponsive genome of Daphnia pulex.</title>
        <authorList>
            <person name="Colbourne J.K."/>
            <person name="Pfrender M.E."/>
            <person name="Gilbert D."/>
            <person name="Thomas W.K."/>
            <person name="Tucker A."/>
            <person name="Oakley T.H."/>
            <person name="Tokishita S."/>
            <person name="Aerts A."/>
            <person name="Arnold G.J."/>
            <person name="Basu M.K."/>
            <person name="Bauer D.J."/>
            <person name="Caceres C.E."/>
            <person name="Carmel L."/>
            <person name="Casola C."/>
            <person name="Choi J.H."/>
            <person name="Detter J.C."/>
            <person name="Dong Q."/>
            <person name="Dusheyko S."/>
            <person name="Eads B.D."/>
            <person name="Frohlich T."/>
            <person name="Geiler-Samerotte K.A."/>
            <person name="Gerlach D."/>
            <person name="Hatcher P."/>
            <person name="Jogdeo S."/>
            <person name="Krijgsveld J."/>
            <person name="Kriventseva E.V."/>
            <person name="Kultz D."/>
            <person name="Laforsch C."/>
            <person name="Lindquist E."/>
            <person name="Lopez J."/>
            <person name="Manak J.R."/>
            <person name="Muller J."/>
            <person name="Pangilinan J."/>
            <person name="Patwardhan R.P."/>
            <person name="Pitluck S."/>
            <person name="Pritham E.J."/>
            <person name="Rechtsteiner A."/>
            <person name="Rho M."/>
            <person name="Rogozin I.B."/>
            <person name="Sakarya O."/>
            <person name="Salamov A."/>
            <person name="Schaack S."/>
            <person name="Shapiro H."/>
            <person name="Shiga Y."/>
            <person name="Skalitzky C."/>
            <person name="Smith Z."/>
            <person name="Souvorov A."/>
            <person name="Sung W."/>
            <person name="Tang Z."/>
            <person name="Tsuchiya D."/>
            <person name="Tu H."/>
            <person name="Vos H."/>
            <person name="Wang M."/>
            <person name="Wolf Y.I."/>
            <person name="Yamagata H."/>
            <person name="Yamada T."/>
            <person name="Ye Y."/>
            <person name="Shaw J.R."/>
            <person name="Andrews J."/>
            <person name="Crease T.J."/>
            <person name="Tang H."/>
            <person name="Lucas S.M."/>
            <person name="Robertson H.M."/>
            <person name="Bork P."/>
            <person name="Koonin E.V."/>
            <person name="Zdobnov E.M."/>
            <person name="Grigoriev I.V."/>
            <person name="Lynch M."/>
            <person name="Boore J.L."/>
        </authorList>
    </citation>
    <scope>NUCLEOTIDE SEQUENCE [LARGE SCALE GENOMIC DNA]</scope>
</reference>
<gene>
    <name evidence="1" type="ORF">DAPPUDRAFT_311751</name>
</gene>
<dbReference type="HOGENOM" id="CLU_1679721_0_0_1"/>
<protein>
    <submittedName>
        <fullName evidence="1">Uncharacterized protein</fullName>
    </submittedName>
</protein>
<sequence>MGESISKSEISVNSNQRSVLVPKTKAVLVSENIQPKLLNHNSNCKGKKRITIQEYRKQIGHTVINQLSTEKLGITAKPESNLEEKCRGQSPNPDRATCPLCGHVMATFASLVANLAHRSALGFFSLYYPQSTGLVEASVAYLSVIAIGVFHVNVLPH</sequence>
<dbReference type="EMBL" id="GL732526">
    <property type="protein sequence ID" value="EFX88156.1"/>
    <property type="molecule type" value="Genomic_DNA"/>
</dbReference>
<dbReference type="OrthoDB" id="272139at2759"/>
<dbReference type="AlphaFoldDB" id="E9FXT6"/>
<accession>E9FXT6</accession>